<keyword evidence="2" id="KW-0963">Cytoplasm</keyword>
<dbReference type="PANTHER" id="PTHR48111">
    <property type="entry name" value="REGULATOR OF RPOS"/>
    <property type="match status" value="1"/>
</dbReference>
<dbReference type="Gene3D" id="1.10.10.10">
    <property type="entry name" value="Winged helix-like DNA-binding domain superfamily/Winged helix DNA-binding domain"/>
    <property type="match status" value="1"/>
</dbReference>
<keyword evidence="7" id="KW-0804">Transcription</keyword>
<dbReference type="RefSeq" id="WP_342854509.1">
    <property type="nucleotide sequence ID" value="NZ_JBBMRA010000009.1"/>
</dbReference>
<proteinExistence type="predicted"/>
<evidence type="ECO:0000259" key="11">
    <source>
        <dbReference type="PROSITE" id="PS51755"/>
    </source>
</evidence>
<dbReference type="InterPro" id="IPR058124">
    <property type="entry name" value="CpxR-like_REC"/>
</dbReference>
<sequence length="236" mass="26556">MGDKQRLLMVDDDTELCELIGDYLEHEGYLMEYAHNANEACEQLTRADRYDLMILDVMMPGKSGLELLQQIRPKVQLPVIMLTGRGEDIDRILGLEMGADDYLSKPCNPRELLARIRAVLRRIEPQQQETLFPDNGITVCGVSLDPGTREVKVNNHTIELTGTEFNVLAYLIANAGSVLEKGQLTELVLHRKLAAYDRAIDVHVSRVRQKLAEHLSGKELIKTVRGVGYQFVKGDV</sequence>
<dbReference type="PANTHER" id="PTHR48111:SF39">
    <property type="entry name" value="TRANSCRIPTIONAL REGULATORY PROTEIN CPXR"/>
    <property type="match status" value="1"/>
</dbReference>
<dbReference type="InterPro" id="IPR036388">
    <property type="entry name" value="WH-like_DNA-bd_sf"/>
</dbReference>
<dbReference type="PROSITE" id="PS51755">
    <property type="entry name" value="OMPR_PHOB"/>
    <property type="match status" value="1"/>
</dbReference>
<dbReference type="InterPro" id="IPR039420">
    <property type="entry name" value="WalR-like"/>
</dbReference>
<evidence type="ECO:0000256" key="5">
    <source>
        <dbReference type="ARBA" id="ARBA00023015"/>
    </source>
</evidence>
<dbReference type="Proteomes" id="UP001449225">
    <property type="component" value="Unassembled WGS sequence"/>
</dbReference>
<dbReference type="InterPro" id="IPR001867">
    <property type="entry name" value="OmpR/PhoB-type_DNA-bd"/>
</dbReference>
<comment type="caution">
    <text evidence="12">The sequence shown here is derived from an EMBL/GenBank/DDBJ whole genome shotgun (WGS) entry which is preliminary data.</text>
</comment>
<comment type="subcellular location">
    <subcellularLocation>
        <location evidence="1">Cytoplasm</location>
    </subcellularLocation>
</comment>
<feature type="domain" description="OmpR/PhoB-type" evidence="11">
    <location>
        <begin position="134"/>
        <end position="233"/>
    </location>
</feature>
<dbReference type="SMART" id="SM00862">
    <property type="entry name" value="Trans_reg_C"/>
    <property type="match status" value="1"/>
</dbReference>
<keyword evidence="6 9" id="KW-0238">DNA-binding</keyword>
<dbReference type="CDD" id="cd00383">
    <property type="entry name" value="trans_reg_C"/>
    <property type="match status" value="1"/>
</dbReference>
<gene>
    <name evidence="12" type="ORF">WNY58_10695</name>
</gene>
<organism evidence="12 13">
    <name type="scientific">Neptuniibacter pectenicola</name>
    <dbReference type="NCBI Taxonomy" id="1806669"/>
    <lineage>
        <taxon>Bacteria</taxon>
        <taxon>Pseudomonadati</taxon>
        <taxon>Pseudomonadota</taxon>
        <taxon>Gammaproteobacteria</taxon>
        <taxon>Oceanospirillales</taxon>
        <taxon>Oceanospirillaceae</taxon>
        <taxon>Neptuniibacter</taxon>
    </lineage>
</organism>
<evidence type="ECO:0000313" key="12">
    <source>
        <dbReference type="EMBL" id="MEM5536859.1"/>
    </source>
</evidence>
<dbReference type="EMBL" id="JBBMRA010000009">
    <property type="protein sequence ID" value="MEM5536859.1"/>
    <property type="molecule type" value="Genomic_DNA"/>
</dbReference>
<keyword evidence="4" id="KW-0902">Two-component regulatory system</keyword>
<dbReference type="Pfam" id="PF00072">
    <property type="entry name" value="Response_reg"/>
    <property type="match status" value="1"/>
</dbReference>
<evidence type="ECO:0000313" key="13">
    <source>
        <dbReference type="Proteomes" id="UP001449225"/>
    </source>
</evidence>
<evidence type="ECO:0000256" key="7">
    <source>
        <dbReference type="ARBA" id="ARBA00023163"/>
    </source>
</evidence>
<dbReference type="CDD" id="cd17623">
    <property type="entry name" value="REC_OmpR_CpxR"/>
    <property type="match status" value="1"/>
</dbReference>
<feature type="DNA-binding region" description="OmpR/PhoB-type" evidence="9">
    <location>
        <begin position="134"/>
        <end position="233"/>
    </location>
</feature>
<dbReference type="InterPro" id="IPR011006">
    <property type="entry name" value="CheY-like_superfamily"/>
</dbReference>
<evidence type="ECO:0000256" key="2">
    <source>
        <dbReference type="ARBA" id="ARBA00022490"/>
    </source>
</evidence>
<evidence type="ECO:0000256" key="9">
    <source>
        <dbReference type="PROSITE-ProRule" id="PRU01091"/>
    </source>
</evidence>
<dbReference type="SMART" id="SM00448">
    <property type="entry name" value="REC"/>
    <property type="match status" value="1"/>
</dbReference>
<evidence type="ECO:0000256" key="3">
    <source>
        <dbReference type="ARBA" id="ARBA00022553"/>
    </source>
</evidence>
<keyword evidence="3 8" id="KW-0597">Phosphoprotein</keyword>
<dbReference type="Gene3D" id="3.40.50.2300">
    <property type="match status" value="1"/>
</dbReference>
<accession>A0ABU9TT12</accession>
<dbReference type="InterPro" id="IPR001789">
    <property type="entry name" value="Sig_transdc_resp-reg_receiver"/>
</dbReference>
<keyword evidence="5" id="KW-0805">Transcription regulation</keyword>
<dbReference type="SUPFAM" id="SSF46894">
    <property type="entry name" value="C-terminal effector domain of the bipartite response regulators"/>
    <property type="match status" value="1"/>
</dbReference>
<dbReference type="SUPFAM" id="SSF52172">
    <property type="entry name" value="CheY-like"/>
    <property type="match status" value="1"/>
</dbReference>
<evidence type="ECO:0000256" key="1">
    <source>
        <dbReference type="ARBA" id="ARBA00004496"/>
    </source>
</evidence>
<name>A0ABU9TT12_9GAMM</name>
<dbReference type="PROSITE" id="PS50110">
    <property type="entry name" value="RESPONSE_REGULATORY"/>
    <property type="match status" value="1"/>
</dbReference>
<evidence type="ECO:0000259" key="10">
    <source>
        <dbReference type="PROSITE" id="PS50110"/>
    </source>
</evidence>
<protein>
    <submittedName>
        <fullName evidence="12">Response regulator transcription factor</fullName>
    </submittedName>
</protein>
<evidence type="ECO:0000256" key="8">
    <source>
        <dbReference type="PROSITE-ProRule" id="PRU00169"/>
    </source>
</evidence>
<keyword evidence="13" id="KW-1185">Reference proteome</keyword>
<evidence type="ECO:0000256" key="4">
    <source>
        <dbReference type="ARBA" id="ARBA00023012"/>
    </source>
</evidence>
<reference evidence="12 13" key="1">
    <citation type="submission" date="2024-03" db="EMBL/GenBank/DDBJ databases">
        <title>Community enrichment and isolation of bacterial strains for fucoidan degradation.</title>
        <authorList>
            <person name="Sichert A."/>
        </authorList>
    </citation>
    <scope>NUCLEOTIDE SEQUENCE [LARGE SCALE GENOMIC DNA]</scope>
    <source>
        <strain evidence="12 13">AS76</strain>
    </source>
</reference>
<evidence type="ECO:0000256" key="6">
    <source>
        <dbReference type="ARBA" id="ARBA00023125"/>
    </source>
</evidence>
<dbReference type="Pfam" id="PF00486">
    <property type="entry name" value="Trans_reg_C"/>
    <property type="match status" value="1"/>
</dbReference>
<dbReference type="InterPro" id="IPR016032">
    <property type="entry name" value="Sig_transdc_resp-reg_C-effctor"/>
</dbReference>
<feature type="domain" description="Response regulatory" evidence="10">
    <location>
        <begin position="6"/>
        <end position="120"/>
    </location>
</feature>
<dbReference type="Gene3D" id="6.10.250.690">
    <property type="match status" value="1"/>
</dbReference>
<feature type="modified residue" description="4-aspartylphosphate" evidence="8">
    <location>
        <position position="56"/>
    </location>
</feature>